<evidence type="ECO:0000313" key="3">
    <source>
        <dbReference type="Proteomes" id="UP001215280"/>
    </source>
</evidence>
<feature type="transmembrane region" description="Helical" evidence="1">
    <location>
        <begin position="12"/>
        <end position="30"/>
    </location>
</feature>
<keyword evidence="1" id="KW-0812">Transmembrane</keyword>
<evidence type="ECO:0000256" key="1">
    <source>
        <dbReference type="SAM" id="Phobius"/>
    </source>
</evidence>
<dbReference type="EMBL" id="JARJLG010000029">
    <property type="protein sequence ID" value="KAJ7767858.1"/>
    <property type="molecule type" value="Genomic_DNA"/>
</dbReference>
<evidence type="ECO:0000313" key="2">
    <source>
        <dbReference type="EMBL" id="KAJ7767858.1"/>
    </source>
</evidence>
<keyword evidence="1" id="KW-1133">Transmembrane helix</keyword>
<evidence type="ECO:0008006" key="4">
    <source>
        <dbReference type="Google" id="ProtNLM"/>
    </source>
</evidence>
<sequence>MLPATSPRGIMPFAVGALITFLVVYFNSFYPHFRLASQSSNSILPVPSRTYVISLPRRTDRRQEMERLRALLDTHWTYVVAEDSESTLVAGLMAQVRSLRQNELRANGYLSIPNTTITLPFAWPAFTAPVEAMSSQEFLDPLPPVAIAPSSDSEPEQELPLTCATQNFTLTPYAPGIPEHKILSRSRIACWRSHLSAIRRAAAPTPSRQASLILEDDIDIEADIRAQLQSVWGLLPRDWDIVFLGHCWSNESYHPALSLSPARVQATSTHLHPSRAPLCTHAYALSPAGAARVLQHLAHPPYAYSRAIDHAFAWLVRSGRLKGFSVVPSVVVQRKIGASDVMRGTGSRWRERLVDGVLAGAGAG</sequence>
<dbReference type="Proteomes" id="UP001215280">
    <property type="component" value="Unassembled WGS sequence"/>
</dbReference>
<comment type="caution">
    <text evidence="2">The sequence shown here is derived from an EMBL/GenBank/DDBJ whole genome shotgun (WGS) entry which is preliminary data.</text>
</comment>
<gene>
    <name evidence="2" type="ORF">DFH07DRAFT_915474</name>
</gene>
<dbReference type="AlphaFoldDB" id="A0AAD7NMX8"/>
<accession>A0AAD7NMX8</accession>
<organism evidence="2 3">
    <name type="scientific">Mycena maculata</name>
    <dbReference type="NCBI Taxonomy" id="230809"/>
    <lineage>
        <taxon>Eukaryota</taxon>
        <taxon>Fungi</taxon>
        <taxon>Dikarya</taxon>
        <taxon>Basidiomycota</taxon>
        <taxon>Agaricomycotina</taxon>
        <taxon>Agaricomycetes</taxon>
        <taxon>Agaricomycetidae</taxon>
        <taxon>Agaricales</taxon>
        <taxon>Marasmiineae</taxon>
        <taxon>Mycenaceae</taxon>
        <taxon>Mycena</taxon>
    </lineage>
</organism>
<protein>
    <recommendedName>
        <fullName evidence="4">Glycosyltransferase family 25 protein</fullName>
    </recommendedName>
</protein>
<proteinExistence type="predicted"/>
<keyword evidence="3" id="KW-1185">Reference proteome</keyword>
<name>A0AAD7NMX8_9AGAR</name>
<reference evidence="2" key="1">
    <citation type="submission" date="2023-03" db="EMBL/GenBank/DDBJ databases">
        <title>Massive genome expansion in bonnet fungi (Mycena s.s.) driven by repeated elements and novel gene families across ecological guilds.</title>
        <authorList>
            <consortium name="Lawrence Berkeley National Laboratory"/>
            <person name="Harder C.B."/>
            <person name="Miyauchi S."/>
            <person name="Viragh M."/>
            <person name="Kuo A."/>
            <person name="Thoen E."/>
            <person name="Andreopoulos B."/>
            <person name="Lu D."/>
            <person name="Skrede I."/>
            <person name="Drula E."/>
            <person name="Henrissat B."/>
            <person name="Morin E."/>
            <person name="Kohler A."/>
            <person name="Barry K."/>
            <person name="LaButti K."/>
            <person name="Morin E."/>
            <person name="Salamov A."/>
            <person name="Lipzen A."/>
            <person name="Mereny Z."/>
            <person name="Hegedus B."/>
            <person name="Baldrian P."/>
            <person name="Stursova M."/>
            <person name="Weitz H."/>
            <person name="Taylor A."/>
            <person name="Grigoriev I.V."/>
            <person name="Nagy L.G."/>
            <person name="Martin F."/>
            <person name="Kauserud H."/>
        </authorList>
    </citation>
    <scope>NUCLEOTIDE SEQUENCE</scope>
    <source>
        <strain evidence="2">CBHHK188m</strain>
    </source>
</reference>
<keyword evidence="1" id="KW-0472">Membrane</keyword>